<dbReference type="Pfam" id="PF00583">
    <property type="entry name" value="Acetyltransf_1"/>
    <property type="match status" value="1"/>
</dbReference>
<feature type="domain" description="N-acetyltransferase" evidence="1">
    <location>
        <begin position="1"/>
        <end position="188"/>
    </location>
</feature>
<proteinExistence type="predicted"/>
<protein>
    <submittedName>
        <fullName evidence="2">N-acetyltransferase</fullName>
    </submittedName>
</protein>
<gene>
    <name evidence="2" type="ORF">GCM10008106_05680</name>
</gene>
<comment type="caution">
    <text evidence="2">The sequence shown here is derived from an EMBL/GenBank/DDBJ whole genome shotgun (WGS) entry which is preliminary data.</text>
</comment>
<dbReference type="InterPro" id="IPR000182">
    <property type="entry name" value="GNAT_dom"/>
</dbReference>
<dbReference type="Proteomes" id="UP000642809">
    <property type="component" value="Unassembled WGS sequence"/>
</dbReference>
<dbReference type="Gene3D" id="3.40.630.30">
    <property type="match status" value="1"/>
</dbReference>
<dbReference type="EMBL" id="BMYF01000003">
    <property type="protein sequence ID" value="GHB27996.1"/>
    <property type="molecule type" value="Genomic_DNA"/>
</dbReference>
<organism evidence="2 3">
    <name type="scientific">Mongoliitalea lutea</name>
    <dbReference type="NCBI Taxonomy" id="849756"/>
    <lineage>
        <taxon>Bacteria</taxon>
        <taxon>Pseudomonadati</taxon>
        <taxon>Bacteroidota</taxon>
        <taxon>Cytophagia</taxon>
        <taxon>Cytophagales</taxon>
        <taxon>Cyclobacteriaceae</taxon>
        <taxon>Mongoliitalea</taxon>
    </lineage>
</organism>
<dbReference type="InterPro" id="IPR016181">
    <property type="entry name" value="Acyl_CoA_acyltransferase"/>
</dbReference>
<dbReference type="RefSeq" id="WP_189578944.1">
    <property type="nucleotide sequence ID" value="NZ_BMYF01000003.1"/>
</dbReference>
<dbReference type="GO" id="GO:0016747">
    <property type="term" value="F:acyltransferase activity, transferring groups other than amino-acyl groups"/>
    <property type="evidence" value="ECO:0007669"/>
    <property type="project" value="InterPro"/>
</dbReference>
<sequence length="188" mass="21501">MIIRKATVEDAKIIADYILLAMEDILYTFIGENSYEKAVNFLNCLIQEKGNQYSYENCWVAEANNELIAAALVYDGARLRELRKPVGRLIQKQFNRDFNPEDETQAGEFYIDCVGVNPNQQGKGIGTQVFQFLIHEYVTKSGQTLGLLVDKNNPKAKQLYLKLGFELIGEKMLVGKPMEHLQFRSNKR</sequence>
<keyword evidence="3" id="KW-1185">Reference proteome</keyword>
<evidence type="ECO:0000313" key="2">
    <source>
        <dbReference type="EMBL" id="GHB27996.1"/>
    </source>
</evidence>
<reference evidence="2" key="1">
    <citation type="journal article" date="2014" name="Int. J. Syst. Evol. Microbiol.">
        <title>Complete genome sequence of Corynebacterium casei LMG S-19264T (=DSM 44701T), isolated from a smear-ripened cheese.</title>
        <authorList>
            <consortium name="US DOE Joint Genome Institute (JGI-PGF)"/>
            <person name="Walter F."/>
            <person name="Albersmeier A."/>
            <person name="Kalinowski J."/>
            <person name="Ruckert C."/>
        </authorList>
    </citation>
    <scope>NUCLEOTIDE SEQUENCE</scope>
    <source>
        <strain evidence="2">KCTC 23224</strain>
    </source>
</reference>
<accession>A0A8J3CWN1</accession>
<dbReference type="PROSITE" id="PS51186">
    <property type="entry name" value="GNAT"/>
    <property type="match status" value="1"/>
</dbReference>
<dbReference type="SUPFAM" id="SSF55729">
    <property type="entry name" value="Acyl-CoA N-acyltransferases (Nat)"/>
    <property type="match status" value="1"/>
</dbReference>
<evidence type="ECO:0000259" key="1">
    <source>
        <dbReference type="PROSITE" id="PS51186"/>
    </source>
</evidence>
<dbReference type="CDD" id="cd04301">
    <property type="entry name" value="NAT_SF"/>
    <property type="match status" value="1"/>
</dbReference>
<dbReference type="AlphaFoldDB" id="A0A8J3CWN1"/>
<name>A0A8J3CWN1_9BACT</name>
<reference evidence="2" key="2">
    <citation type="submission" date="2020-09" db="EMBL/GenBank/DDBJ databases">
        <authorList>
            <person name="Sun Q."/>
            <person name="Kim S."/>
        </authorList>
    </citation>
    <scope>NUCLEOTIDE SEQUENCE</scope>
    <source>
        <strain evidence="2">KCTC 23224</strain>
    </source>
</reference>
<evidence type="ECO:0000313" key="3">
    <source>
        <dbReference type="Proteomes" id="UP000642809"/>
    </source>
</evidence>